<sequence>MLHSPFLSIFLMILGCITWCWCS</sequence>
<evidence type="ECO:0000256" key="1">
    <source>
        <dbReference type="SAM" id="Phobius"/>
    </source>
</evidence>
<evidence type="ECO:0000313" key="2">
    <source>
        <dbReference type="EMBL" id="JAD99505.1"/>
    </source>
</evidence>
<keyword evidence="1" id="KW-0812">Transmembrane</keyword>
<organism evidence="2">
    <name type="scientific">Arundo donax</name>
    <name type="common">Giant reed</name>
    <name type="synonym">Donax arundinaceus</name>
    <dbReference type="NCBI Taxonomy" id="35708"/>
    <lineage>
        <taxon>Eukaryota</taxon>
        <taxon>Viridiplantae</taxon>
        <taxon>Streptophyta</taxon>
        <taxon>Embryophyta</taxon>
        <taxon>Tracheophyta</taxon>
        <taxon>Spermatophyta</taxon>
        <taxon>Magnoliopsida</taxon>
        <taxon>Liliopsida</taxon>
        <taxon>Poales</taxon>
        <taxon>Poaceae</taxon>
        <taxon>PACMAD clade</taxon>
        <taxon>Arundinoideae</taxon>
        <taxon>Arundineae</taxon>
        <taxon>Arundo</taxon>
    </lineage>
</organism>
<dbReference type="AlphaFoldDB" id="A0A0A9ENQ5"/>
<feature type="transmembrane region" description="Helical" evidence="1">
    <location>
        <begin position="6"/>
        <end position="22"/>
    </location>
</feature>
<proteinExistence type="predicted"/>
<reference evidence="2" key="2">
    <citation type="journal article" date="2015" name="Data Brief">
        <title>Shoot transcriptome of the giant reed, Arundo donax.</title>
        <authorList>
            <person name="Barrero R.A."/>
            <person name="Guerrero F.D."/>
            <person name="Moolhuijzen P."/>
            <person name="Goolsby J.A."/>
            <person name="Tidwell J."/>
            <person name="Bellgard S.E."/>
            <person name="Bellgard M.I."/>
        </authorList>
    </citation>
    <scope>NUCLEOTIDE SEQUENCE</scope>
    <source>
        <tissue evidence="2">Shoot tissue taken approximately 20 cm above the soil surface</tissue>
    </source>
</reference>
<keyword evidence="1" id="KW-0472">Membrane</keyword>
<dbReference type="EMBL" id="GBRH01198390">
    <property type="protein sequence ID" value="JAD99505.1"/>
    <property type="molecule type" value="Transcribed_RNA"/>
</dbReference>
<reference evidence="2" key="1">
    <citation type="submission" date="2014-09" db="EMBL/GenBank/DDBJ databases">
        <authorList>
            <person name="Magalhaes I.L.F."/>
            <person name="Oliveira U."/>
            <person name="Santos F.R."/>
            <person name="Vidigal T.H.D.A."/>
            <person name="Brescovit A.D."/>
            <person name="Santos A.J."/>
        </authorList>
    </citation>
    <scope>NUCLEOTIDE SEQUENCE</scope>
    <source>
        <tissue evidence="2">Shoot tissue taken approximately 20 cm above the soil surface</tissue>
    </source>
</reference>
<name>A0A0A9ENQ5_ARUDO</name>
<protein>
    <submittedName>
        <fullName evidence="2">Uncharacterized protein</fullName>
    </submittedName>
</protein>
<accession>A0A0A9ENQ5</accession>
<keyword evidence="1" id="KW-1133">Transmembrane helix</keyword>